<dbReference type="InterPro" id="IPR003000">
    <property type="entry name" value="Sirtuin"/>
</dbReference>
<evidence type="ECO:0000313" key="10">
    <source>
        <dbReference type="Proteomes" id="UP000321408"/>
    </source>
</evidence>
<dbReference type="AlphaFoldDB" id="A0A5B9D9L3"/>
<feature type="region of interest" description="Disordered" evidence="7">
    <location>
        <begin position="44"/>
        <end position="66"/>
    </location>
</feature>
<keyword evidence="10" id="KW-1185">Reference proteome</keyword>
<dbReference type="Proteomes" id="UP000321408">
    <property type="component" value="Chromosome"/>
</dbReference>
<protein>
    <recommendedName>
        <fullName evidence="1">protein acetyllysine N-acetyltransferase</fullName>
        <ecNumber evidence="1">2.3.1.286</ecNumber>
    </recommendedName>
</protein>
<dbReference type="PANTHER" id="PTHR11085:SF4">
    <property type="entry name" value="NAD-DEPENDENT PROTEIN DEACYLASE"/>
    <property type="match status" value="1"/>
</dbReference>
<evidence type="ECO:0000256" key="2">
    <source>
        <dbReference type="ARBA" id="ARBA00022679"/>
    </source>
</evidence>
<keyword evidence="4 6" id="KW-0862">Zinc</keyword>
<evidence type="ECO:0000313" key="9">
    <source>
        <dbReference type="EMBL" id="QEE15889.1"/>
    </source>
</evidence>
<feature type="binding site" evidence="6">
    <location>
        <position position="123"/>
    </location>
    <ligand>
        <name>Zn(2+)</name>
        <dbReference type="ChEBI" id="CHEBI:29105"/>
    </ligand>
</feature>
<evidence type="ECO:0000256" key="3">
    <source>
        <dbReference type="ARBA" id="ARBA00022723"/>
    </source>
</evidence>
<dbReference type="InterPro" id="IPR029035">
    <property type="entry name" value="DHS-like_NAD/FAD-binding_dom"/>
</dbReference>
<feature type="binding site" evidence="6">
    <location>
        <position position="120"/>
    </location>
    <ligand>
        <name>Zn(2+)</name>
        <dbReference type="ChEBI" id="CHEBI:29105"/>
    </ligand>
</feature>
<dbReference type="PROSITE" id="PS50305">
    <property type="entry name" value="SIRTUIN"/>
    <property type="match status" value="1"/>
</dbReference>
<reference evidence="9 10" key="1">
    <citation type="journal article" date="2020" name="Nature">
        <title>Isolation of an archaeon at the prokaryote-eukaryote interface.</title>
        <authorList>
            <person name="Imachi H."/>
            <person name="Nobu M.K."/>
            <person name="Nakahara N."/>
            <person name="Morono Y."/>
            <person name="Ogawara M."/>
            <person name="Takaki Y."/>
            <person name="Takano Y."/>
            <person name="Uematsu K."/>
            <person name="Ikuta T."/>
            <person name="Ito M."/>
            <person name="Matsui Y."/>
            <person name="Miyazaki M."/>
            <person name="Murata K."/>
            <person name="Saito Y."/>
            <person name="Sakai S."/>
            <person name="Song C."/>
            <person name="Tasumi E."/>
            <person name="Yamanaka Y."/>
            <person name="Yamaguchi T."/>
            <person name="Kamagata Y."/>
            <person name="Tamaki H."/>
            <person name="Takai K."/>
        </authorList>
    </citation>
    <scope>NUCLEOTIDE SEQUENCE [LARGE SCALE GENOMIC DNA]</scope>
    <source>
        <strain evidence="9 10">MK-D1</strain>
    </source>
</reference>
<gene>
    <name evidence="9" type="ORF">DSAG12_01716</name>
</gene>
<dbReference type="SUPFAM" id="SSF52467">
    <property type="entry name" value="DHS-like NAD/FAD-binding domain"/>
    <property type="match status" value="1"/>
</dbReference>
<organism evidence="9 10">
    <name type="scientific">Promethearchaeum syntrophicum</name>
    <dbReference type="NCBI Taxonomy" id="2594042"/>
    <lineage>
        <taxon>Archaea</taxon>
        <taxon>Promethearchaeati</taxon>
        <taxon>Promethearchaeota</taxon>
        <taxon>Promethearchaeia</taxon>
        <taxon>Promethearchaeales</taxon>
        <taxon>Promethearchaeaceae</taxon>
        <taxon>Promethearchaeum</taxon>
    </lineage>
</organism>
<dbReference type="GO" id="GO:0046872">
    <property type="term" value="F:metal ion binding"/>
    <property type="evidence" value="ECO:0007669"/>
    <property type="project" value="UniProtKB-KW"/>
</dbReference>
<feature type="active site" description="Proton acceptor" evidence="6">
    <location>
        <position position="112"/>
    </location>
</feature>
<feature type="binding site" evidence="6">
    <location>
        <position position="157"/>
    </location>
    <ligand>
        <name>Zn(2+)</name>
        <dbReference type="ChEBI" id="CHEBI:29105"/>
    </ligand>
</feature>
<dbReference type="RefSeq" id="WP_147662785.1">
    <property type="nucleotide sequence ID" value="NZ_CP042905.2"/>
</dbReference>
<dbReference type="KEGG" id="psyt:DSAG12_01716"/>
<evidence type="ECO:0000256" key="4">
    <source>
        <dbReference type="ARBA" id="ARBA00022833"/>
    </source>
</evidence>
<accession>A0A5B9D9L3</accession>
<dbReference type="InterPro" id="IPR026590">
    <property type="entry name" value="Ssirtuin_cat_dom"/>
</dbReference>
<dbReference type="GO" id="GO:0017136">
    <property type="term" value="F:histone deacetylase activity, NAD-dependent"/>
    <property type="evidence" value="ECO:0007669"/>
    <property type="project" value="TreeGrafter"/>
</dbReference>
<evidence type="ECO:0000256" key="1">
    <source>
        <dbReference type="ARBA" id="ARBA00012928"/>
    </source>
</evidence>
<evidence type="ECO:0000256" key="6">
    <source>
        <dbReference type="PROSITE-ProRule" id="PRU00236"/>
    </source>
</evidence>
<feature type="domain" description="Deacetylase sirtuin-type" evidence="8">
    <location>
        <begin position="5"/>
        <end position="252"/>
    </location>
</feature>
<dbReference type="GeneID" id="41329709"/>
<evidence type="ECO:0000259" key="8">
    <source>
        <dbReference type="PROSITE" id="PS50305"/>
    </source>
</evidence>
<feature type="compositionally biased region" description="Basic and acidic residues" evidence="7">
    <location>
        <begin position="50"/>
        <end position="66"/>
    </location>
</feature>
<dbReference type="InterPro" id="IPR050134">
    <property type="entry name" value="NAD-dep_sirtuin_deacylases"/>
</dbReference>
<reference evidence="9 10" key="2">
    <citation type="journal article" date="2024" name="Int. J. Syst. Evol. Microbiol.">
        <title>Promethearchaeum syntrophicum gen. nov., sp. nov., an anaerobic, obligately syntrophic archaeon, the first isolate of the lineage 'Asgard' archaea, and proposal of the new archaeal phylum Promethearchaeota phyl. nov. and kingdom Promethearchaeati regn. nov.</title>
        <authorList>
            <person name="Imachi H."/>
            <person name="Nobu M.K."/>
            <person name="Kato S."/>
            <person name="Takaki Y."/>
            <person name="Miyazaki M."/>
            <person name="Miyata M."/>
            <person name="Ogawara M."/>
            <person name="Saito Y."/>
            <person name="Sakai S."/>
            <person name="Tahara Y.O."/>
            <person name="Takano Y."/>
            <person name="Tasumi E."/>
            <person name="Uematsu K."/>
            <person name="Yoshimura T."/>
            <person name="Itoh T."/>
            <person name="Ohkuma M."/>
            <person name="Takai K."/>
        </authorList>
    </citation>
    <scope>NUCLEOTIDE SEQUENCE [LARGE SCALE GENOMIC DNA]</scope>
    <source>
        <strain evidence="9 10">MK-D1</strain>
    </source>
</reference>
<keyword evidence="3 6" id="KW-0479">Metal-binding</keyword>
<evidence type="ECO:0000256" key="5">
    <source>
        <dbReference type="ARBA" id="ARBA00023027"/>
    </source>
</evidence>
<dbReference type="EMBL" id="CP042905">
    <property type="protein sequence ID" value="QEE15889.1"/>
    <property type="molecule type" value="Genomic_DNA"/>
</dbReference>
<dbReference type="PANTHER" id="PTHR11085">
    <property type="entry name" value="NAD-DEPENDENT PROTEIN DEACYLASE SIRTUIN-5, MITOCHONDRIAL-RELATED"/>
    <property type="match status" value="1"/>
</dbReference>
<dbReference type="OrthoDB" id="728at2157"/>
<dbReference type="Gene3D" id="3.40.50.1220">
    <property type="entry name" value="TPP-binding domain"/>
    <property type="match status" value="1"/>
</dbReference>
<dbReference type="Pfam" id="PF02146">
    <property type="entry name" value="SIR2"/>
    <property type="match status" value="1"/>
</dbReference>
<dbReference type="FunFam" id="3.40.50.1220:FF:000038">
    <property type="entry name" value="NAD-dependent protein deacetylase sirtuin-6 isoform X2"/>
    <property type="match status" value="1"/>
</dbReference>
<dbReference type="EC" id="2.3.1.286" evidence="1"/>
<feature type="binding site" evidence="6">
    <location>
        <position position="154"/>
    </location>
    <ligand>
        <name>Zn(2+)</name>
        <dbReference type="ChEBI" id="CHEBI:29105"/>
    </ligand>
</feature>
<proteinExistence type="predicted"/>
<keyword evidence="2" id="KW-0808">Transferase</keyword>
<dbReference type="GO" id="GO:0016787">
    <property type="term" value="F:hydrolase activity"/>
    <property type="evidence" value="ECO:0007669"/>
    <property type="project" value="UniProtKB-KW"/>
</dbReference>
<sequence>MSKQKSSLEHRINTAAKWIAQSKYLVFFTGAGISTDSGIPDYRGPNGVWTRRDKGLPPPRMEKKISQMEPNDGHRIIKELQDMGLLKFLISQNIDNLHLKSGIHMKNIAELHGNRMLMRCLNCHKQFPKKGFWNVDKWGDPSRKSPVHPNQPKCPECNGRIINSVVNFGDPMPRNELETSFYHSSLSDVFVVVGSSLVVTPAALLPKEATNHGSKLIIINQMETPYDNITDLRFFENASEILKEILKKIKKF</sequence>
<name>A0A5B9D9L3_9ARCH</name>
<keyword evidence="5" id="KW-0520">NAD</keyword>
<evidence type="ECO:0000256" key="7">
    <source>
        <dbReference type="SAM" id="MobiDB-lite"/>
    </source>
</evidence>
<dbReference type="GO" id="GO:0070403">
    <property type="term" value="F:NAD+ binding"/>
    <property type="evidence" value="ECO:0007669"/>
    <property type="project" value="InterPro"/>
</dbReference>
<dbReference type="CDD" id="cd01407">
    <property type="entry name" value="SIR2-fam"/>
    <property type="match status" value="1"/>
</dbReference>
<dbReference type="Gene3D" id="2.20.28.200">
    <property type="match status" value="1"/>
</dbReference>